<dbReference type="EC" id="4.1.2.48" evidence="5"/>
<dbReference type="InterPro" id="IPR026273">
    <property type="entry name" value="Low_specificity_L-TA_bact"/>
</dbReference>
<dbReference type="InterPro" id="IPR015421">
    <property type="entry name" value="PyrdxlP-dep_Trfase_major"/>
</dbReference>
<dbReference type="Gene3D" id="3.40.640.10">
    <property type="entry name" value="Type I PLP-dependent aspartate aminotransferase-like (Major domain)"/>
    <property type="match status" value="1"/>
</dbReference>
<gene>
    <name evidence="7" type="ORF">C7477_111120</name>
</gene>
<dbReference type="OrthoDB" id="9774495at2"/>
<evidence type="ECO:0000313" key="7">
    <source>
        <dbReference type="EMBL" id="PYE87772.1"/>
    </source>
</evidence>
<accession>A0A318T4T3</accession>
<comment type="subunit">
    <text evidence="3">Homotetramer.</text>
</comment>
<comment type="function">
    <text evidence="5">Catalyzes the cleavage of L-allo-threonine and L-threonine to glycine and acetaldehyde.</text>
</comment>
<name>A0A318T4T3_9HYPH</name>
<organism evidence="7 8">
    <name type="scientific">Phyllobacterium leguminum</name>
    <dbReference type="NCBI Taxonomy" id="314237"/>
    <lineage>
        <taxon>Bacteria</taxon>
        <taxon>Pseudomonadati</taxon>
        <taxon>Pseudomonadota</taxon>
        <taxon>Alphaproteobacteria</taxon>
        <taxon>Hyphomicrobiales</taxon>
        <taxon>Phyllobacteriaceae</taxon>
        <taxon>Phyllobacterium</taxon>
    </lineage>
</organism>
<dbReference type="PANTHER" id="PTHR48097">
    <property type="entry name" value="L-THREONINE ALDOLASE-RELATED"/>
    <property type="match status" value="1"/>
</dbReference>
<keyword evidence="8" id="KW-1185">Reference proteome</keyword>
<dbReference type="EMBL" id="QJTF01000011">
    <property type="protein sequence ID" value="PYE87772.1"/>
    <property type="molecule type" value="Genomic_DNA"/>
</dbReference>
<protein>
    <recommendedName>
        <fullName evidence="5">L-threonine aldolase</fullName>
        <ecNumber evidence="5">4.1.2.48</ecNumber>
    </recommendedName>
</protein>
<dbReference type="PIRSF" id="PIRSF038940">
    <property type="entry name" value="Low_specificity_LTA"/>
    <property type="match status" value="1"/>
</dbReference>
<comment type="caution">
    <text evidence="7">The sequence shown here is derived from an EMBL/GenBank/DDBJ whole genome shotgun (WGS) entry which is preliminary data.</text>
</comment>
<dbReference type="AlphaFoldDB" id="A0A318T4T3"/>
<comment type="similarity">
    <text evidence="2 5">Belongs to the threonine aldolase family.</text>
</comment>
<dbReference type="Pfam" id="PF01212">
    <property type="entry name" value="Beta_elim_lyase"/>
    <property type="match status" value="1"/>
</dbReference>
<feature type="domain" description="Aromatic amino acid beta-eliminating lyase/threonine aldolase" evidence="6">
    <location>
        <begin position="3"/>
        <end position="293"/>
    </location>
</feature>
<dbReference type="Proteomes" id="UP000247454">
    <property type="component" value="Unassembled WGS sequence"/>
</dbReference>
<dbReference type="PANTHER" id="PTHR48097:SF5">
    <property type="entry name" value="LOW SPECIFICITY L-THREONINE ALDOLASE"/>
    <property type="match status" value="1"/>
</dbReference>
<dbReference type="Gene3D" id="3.90.1150.10">
    <property type="entry name" value="Aspartate Aminotransferase, domain 1"/>
    <property type="match status" value="1"/>
</dbReference>
<dbReference type="RefSeq" id="WP_110752005.1">
    <property type="nucleotide sequence ID" value="NZ_QJTF01000011.1"/>
</dbReference>
<evidence type="ECO:0000256" key="5">
    <source>
        <dbReference type="PIRNR" id="PIRNR038940"/>
    </source>
</evidence>
<reference evidence="7 8" key="1">
    <citation type="submission" date="2018-06" db="EMBL/GenBank/DDBJ databases">
        <title>Genomic Encyclopedia of Type Strains, Phase III (KMG-III): the genomes of soil and plant-associated and newly described type strains.</title>
        <authorList>
            <person name="Whitman W."/>
        </authorList>
    </citation>
    <scope>NUCLEOTIDE SEQUENCE [LARGE SCALE GENOMIC DNA]</scope>
    <source>
        <strain evidence="7 8">ORS 1419</strain>
    </source>
</reference>
<sequence>MNFASDNWAGAHPKIAESLTRHAGGFADAYGASELDRAVEQRFNELFEREVAVFFVATGTAANSLALASVNRPGGVSFCHREAHVIEDECGAPEYFTGGARLHPVDGALGRIDPANLQREFKRFHPGFVHAGQPMAVTITQATEVGTLYSLDDVAAISAICRENGLPLHMDGARFANALVSLGVSPADMTWRQGVDIVSFGGTKNGCWCAEALVFMDPAQAKDLPFIRKRAAQLFSKTRFIAAQFDAYLDGDLWIELATHANAMATRLAGHIRASDRVRLAWAPEANEVFAVLKKSVSEKLHQQGANFYDWNPPRSEMDRVKEDEIFARLVTSFATSEEEVDRFGELVR</sequence>
<evidence type="ECO:0000259" key="6">
    <source>
        <dbReference type="Pfam" id="PF01212"/>
    </source>
</evidence>
<comment type="catalytic activity">
    <reaction evidence="5">
        <text>L-threonine = acetaldehyde + glycine</text>
        <dbReference type="Rhea" id="RHEA:19625"/>
        <dbReference type="ChEBI" id="CHEBI:15343"/>
        <dbReference type="ChEBI" id="CHEBI:57305"/>
        <dbReference type="ChEBI" id="CHEBI:57926"/>
        <dbReference type="EC" id="4.1.2.48"/>
    </reaction>
</comment>
<comment type="catalytic activity">
    <reaction evidence="5">
        <text>L-allo-threonine = acetaldehyde + glycine</text>
        <dbReference type="Rhea" id="RHEA:26209"/>
        <dbReference type="ChEBI" id="CHEBI:15343"/>
        <dbReference type="ChEBI" id="CHEBI:57305"/>
        <dbReference type="ChEBI" id="CHEBI:58585"/>
        <dbReference type="EC" id="4.1.2.48"/>
    </reaction>
</comment>
<keyword evidence="4 5" id="KW-0663">Pyridoxal phosphate</keyword>
<dbReference type="InterPro" id="IPR015424">
    <property type="entry name" value="PyrdxlP-dep_Trfase"/>
</dbReference>
<dbReference type="GO" id="GO:0006567">
    <property type="term" value="P:L-threonine catabolic process"/>
    <property type="evidence" value="ECO:0007669"/>
    <property type="project" value="UniProtKB-UniRule"/>
</dbReference>
<evidence type="ECO:0000256" key="3">
    <source>
        <dbReference type="ARBA" id="ARBA00011881"/>
    </source>
</evidence>
<keyword evidence="5" id="KW-0456">Lyase</keyword>
<proteinExistence type="inferred from homology"/>
<dbReference type="InterPro" id="IPR001597">
    <property type="entry name" value="ArAA_b-elim_lyase/Thr_aldolase"/>
</dbReference>
<evidence type="ECO:0000256" key="1">
    <source>
        <dbReference type="ARBA" id="ARBA00001933"/>
    </source>
</evidence>
<evidence type="ECO:0000313" key="8">
    <source>
        <dbReference type="Proteomes" id="UP000247454"/>
    </source>
</evidence>
<comment type="cofactor">
    <cofactor evidence="1 5">
        <name>pyridoxal 5'-phosphate</name>
        <dbReference type="ChEBI" id="CHEBI:597326"/>
    </cofactor>
</comment>
<evidence type="ECO:0000256" key="2">
    <source>
        <dbReference type="ARBA" id="ARBA00006966"/>
    </source>
</evidence>
<dbReference type="CDD" id="cd06502">
    <property type="entry name" value="TA_like"/>
    <property type="match status" value="1"/>
</dbReference>
<evidence type="ECO:0000256" key="4">
    <source>
        <dbReference type="ARBA" id="ARBA00022898"/>
    </source>
</evidence>
<dbReference type="InterPro" id="IPR015422">
    <property type="entry name" value="PyrdxlP-dep_Trfase_small"/>
</dbReference>
<dbReference type="GO" id="GO:0008732">
    <property type="term" value="F:L-allo-threonine aldolase activity"/>
    <property type="evidence" value="ECO:0007669"/>
    <property type="project" value="RHEA"/>
</dbReference>
<dbReference type="SUPFAM" id="SSF53383">
    <property type="entry name" value="PLP-dependent transferases"/>
    <property type="match status" value="1"/>
</dbReference>